<dbReference type="EMBL" id="GBRH01234330">
    <property type="protein sequence ID" value="JAD63565.1"/>
    <property type="molecule type" value="Transcribed_RNA"/>
</dbReference>
<reference evidence="1" key="2">
    <citation type="journal article" date="2015" name="Data Brief">
        <title>Shoot transcriptome of the giant reed, Arundo donax.</title>
        <authorList>
            <person name="Barrero R.A."/>
            <person name="Guerrero F.D."/>
            <person name="Moolhuijzen P."/>
            <person name="Goolsby J.A."/>
            <person name="Tidwell J."/>
            <person name="Bellgard S.E."/>
            <person name="Bellgard M.I."/>
        </authorList>
    </citation>
    <scope>NUCLEOTIDE SEQUENCE</scope>
    <source>
        <tissue evidence="1">Shoot tissue taken approximately 20 cm above the soil surface</tissue>
    </source>
</reference>
<protein>
    <submittedName>
        <fullName evidence="1">Uncharacterized protein</fullName>
    </submittedName>
</protein>
<sequence>MDGIVLLGEDINKIVAVQQERKQECEKVTHAQLEMSRLQHKVAKEQKEAKLLEVYNTLLSQDTSQMTEKAKANREKALERMELKLFVDDDEN</sequence>
<name>A0A0A9BQR7_ARUDO</name>
<dbReference type="PANTHER" id="PTHR44947">
    <property type="entry name" value="OS05G0501001 PROTEIN"/>
    <property type="match status" value="1"/>
</dbReference>
<evidence type="ECO:0000313" key="1">
    <source>
        <dbReference type="EMBL" id="JAD63565.1"/>
    </source>
</evidence>
<accession>A0A0A9BQR7</accession>
<dbReference type="AlphaFoldDB" id="A0A0A9BQR7"/>
<proteinExistence type="predicted"/>
<organism evidence="1">
    <name type="scientific">Arundo donax</name>
    <name type="common">Giant reed</name>
    <name type="synonym">Donax arundinaceus</name>
    <dbReference type="NCBI Taxonomy" id="35708"/>
    <lineage>
        <taxon>Eukaryota</taxon>
        <taxon>Viridiplantae</taxon>
        <taxon>Streptophyta</taxon>
        <taxon>Embryophyta</taxon>
        <taxon>Tracheophyta</taxon>
        <taxon>Spermatophyta</taxon>
        <taxon>Magnoliopsida</taxon>
        <taxon>Liliopsida</taxon>
        <taxon>Poales</taxon>
        <taxon>Poaceae</taxon>
        <taxon>PACMAD clade</taxon>
        <taxon>Arundinoideae</taxon>
        <taxon>Arundineae</taxon>
        <taxon>Arundo</taxon>
    </lineage>
</organism>
<dbReference type="PANTHER" id="PTHR44947:SF1">
    <property type="entry name" value="OS11G0303800 PROTEIN"/>
    <property type="match status" value="1"/>
</dbReference>
<reference evidence="1" key="1">
    <citation type="submission" date="2014-09" db="EMBL/GenBank/DDBJ databases">
        <authorList>
            <person name="Magalhaes I.L.F."/>
            <person name="Oliveira U."/>
            <person name="Santos F.R."/>
            <person name="Vidigal T.H.D.A."/>
            <person name="Brescovit A.D."/>
            <person name="Santos A.J."/>
        </authorList>
    </citation>
    <scope>NUCLEOTIDE SEQUENCE</scope>
    <source>
        <tissue evidence="1">Shoot tissue taken approximately 20 cm above the soil surface</tissue>
    </source>
</reference>